<evidence type="ECO:0000256" key="1">
    <source>
        <dbReference type="SAM" id="MobiDB-lite"/>
    </source>
</evidence>
<accession>A0A6J4UEK7</accession>
<sequence length="165" mass="17261">MTPATFLARAFTGVLGLVVCPRPPWCLDELLRRTVRTSCAAGPRAEKNVAAETETTVTIAIDSGDAPKKLSDAIDRRVNAFLDVGDPEWLPAMAPGAGIAALAMAHYASAIAGVWALARGIEERFGLETRFVPQGESARQKGCRTPATPSRAHISFGQGGAASSG</sequence>
<name>A0A6J4UEK7_9BACT</name>
<feature type="region of interest" description="Disordered" evidence="1">
    <location>
        <begin position="134"/>
        <end position="165"/>
    </location>
</feature>
<proteinExistence type="predicted"/>
<gene>
    <name evidence="2" type="ORF">AVDCRST_MAG19-273</name>
</gene>
<organism evidence="2">
    <name type="scientific">uncultured Thermomicrobiales bacterium</name>
    <dbReference type="NCBI Taxonomy" id="1645740"/>
    <lineage>
        <taxon>Bacteria</taxon>
        <taxon>Pseudomonadati</taxon>
        <taxon>Thermomicrobiota</taxon>
        <taxon>Thermomicrobia</taxon>
        <taxon>Thermomicrobiales</taxon>
        <taxon>environmental samples</taxon>
    </lineage>
</organism>
<reference evidence="2" key="1">
    <citation type="submission" date="2020-02" db="EMBL/GenBank/DDBJ databases">
        <authorList>
            <person name="Meier V. D."/>
        </authorList>
    </citation>
    <scope>NUCLEOTIDE SEQUENCE</scope>
    <source>
        <strain evidence="2">AVDCRST_MAG19</strain>
    </source>
</reference>
<dbReference type="SUPFAM" id="SSF102705">
    <property type="entry name" value="NIF3 (NGG1p interacting factor 3)-like"/>
    <property type="match status" value="1"/>
</dbReference>
<dbReference type="InterPro" id="IPR036069">
    <property type="entry name" value="DUF34/NIF3_sf"/>
</dbReference>
<evidence type="ECO:0000313" key="2">
    <source>
        <dbReference type="EMBL" id="CAA9546260.1"/>
    </source>
</evidence>
<dbReference type="AlphaFoldDB" id="A0A6J4UEK7"/>
<dbReference type="EMBL" id="CADCWL010000017">
    <property type="protein sequence ID" value="CAA9546260.1"/>
    <property type="molecule type" value="Genomic_DNA"/>
</dbReference>
<protein>
    <submittedName>
        <fullName evidence="2">Uncharacterized protein</fullName>
    </submittedName>
</protein>